<dbReference type="EMBL" id="BNJK01000002">
    <property type="protein sequence ID" value="GHO98683.1"/>
    <property type="molecule type" value="Genomic_DNA"/>
</dbReference>
<dbReference type="AlphaFoldDB" id="A0A8J3IUA2"/>
<protein>
    <submittedName>
        <fullName evidence="1">Uncharacterized protein</fullName>
    </submittedName>
</protein>
<reference evidence="1" key="1">
    <citation type="submission" date="2020-10" db="EMBL/GenBank/DDBJ databases">
        <title>Taxonomic study of unclassified bacteria belonging to the class Ktedonobacteria.</title>
        <authorList>
            <person name="Yabe S."/>
            <person name="Wang C.M."/>
            <person name="Zheng Y."/>
            <person name="Sakai Y."/>
            <person name="Cavaletti L."/>
            <person name="Monciardini P."/>
            <person name="Donadio S."/>
        </authorList>
    </citation>
    <scope>NUCLEOTIDE SEQUENCE</scope>
    <source>
        <strain evidence="1">ID150040</strain>
    </source>
</reference>
<accession>A0A8J3IUA2</accession>
<evidence type="ECO:0000313" key="2">
    <source>
        <dbReference type="Proteomes" id="UP000597444"/>
    </source>
</evidence>
<evidence type="ECO:0000313" key="1">
    <source>
        <dbReference type="EMBL" id="GHO98683.1"/>
    </source>
</evidence>
<gene>
    <name evidence="1" type="ORF">KSF_087310</name>
</gene>
<dbReference type="Proteomes" id="UP000597444">
    <property type="component" value="Unassembled WGS sequence"/>
</dbReference>
<proteinExistence type="predicted"/>
<organism evidence="1 2">
    <name type="scientific">Reticulibacter mediterranei</name>
    <dbReference type="NCBI Taxonomy" id="2778369"/>
    <lineage>
        <taxon>Bacteria</taxon>
        <taxon>Bacillati</taxon>
        <taxon>Chloroflexota</taxon>
        <taxon>Ktedonobacteria</taxon>
        <taxon>Ktedonobacterales</taxon>
        <taxon>Reticulibacteraceae</taxon>
        <taxon>Reticulibacter</taxon>
    </lineage>
</organism>
<comment type="caution">
    <text evidence="1">The sequence shown here is derived from an EMBL/GenBank/DDBJ whole genome shotgun (WGS) entry which is preliminary data.</text>
</comment>
<name>A0A8J3IUA2_9CHLR</name>
<sequence>MRRWAATSLTYEQMAALFEQGHRRPEQVEWDAIPAPSVPGTFMNFSEHREGRDATIPSGEKRLMHPSVALAQEHLEYEAATALAAQVMEALAAAGKHGTAEVLQESSGQHWMVLLVWEDGLEVPLLNEGEWKQYWNDVQYCTALQRSLGEANGARQATISRSW</sequence>
<keyword evidence="2" id="KW-1185">Reference proteome</keyword>